<gene>
    <name evidence="1" type="ORF">L9W94_04820</name>
</gene>
<comment type="caution">
    <text evidence="1">The sequence shown here is derived from an EMBL/GenBank/DDBJ whole genome shotgun (WGS) entry which is preliminary data.</text>
</comment>
<sequence>MSREKVVIQPFLQGNLFLKTPDEVAELFGFSTSIRSKVKLLSRGLQKEVKLSDRSLDNLGGKGISKLKADEAFEPIYSALEDKLNLDFESLIPEGTRTSDIHVLWPAAIKSFVCGAQFSEQEKSCLQPLVAFIERRCREYEPQREWVANFRAIEYEGRLRHLTDFYKPVINKMLLDSTQQDAVMKILSMIALGDKVKVEKEDVKALCLFFQDFNLSLFVSLDLVARNFVLLVDDASKQDESFLAQILAAEGQCYFGKLIAFIKIKTGCTYSKLAQLIPVQYQSTDSGRTESEAKVERLKEWRKGKTKPSFAVMDEFFSHFDVADQIPLLIYGFICQAIDRMIDKYKREDDRALLREIYSAKNYSHYYDK</sequence>
<reference evidence="1" key="1">
    <citation type="submission" date="2022-02" db="EMBL/GenBank/DDBJ databases">
        <title>Emergence and expansion in Europe of a Vibrio aestuarianus clonal complex pathogenic for oysters.</title>
        <authorList>
            <person name="Mesnil A."/>
            <person name="Travers M.-A."/>
        </authorList>
    </citation>
    <scope>NUCLEOTIDE SEQUENCE</scope>
    <source>
        <strain evidence="1">19_064_11T1</strain>
    </source>
</reference>
<organism evidence="1 2">
    <name type="scientific">Vibrio aestuarianus</name>
    <dbReference type="NCBI Taxonomy" id="28171"/>
    <lineage>
        <taxon>Bacteria</taxon>
        <taxon>Pseudomonadati</taxon>
        <taxon>Pseudomonadota</taxon>
        <taxon>Gammaproteobacteria</taxon>
        <taxon>Vibrionales</taxon>
        <taxon>Vibrionaceae</taxon>
        <taxon>Vibrio</taxon>
    </lineage>
</organism>
<dbReference type="AlphaFoldDB" id="A0A9X4IP44"/>
<evidence type="ECO:0000313" key="2">
    <source>
        <dbReference type="Proteomes" id="UP001140979"/>
    </source>
</evidence>
<protein>
    <submittedName>
        <fullName evidence="1">Uncharacterized protein</fullName>
    </submittedName>
</protein>
<dbReference type="Proteomes" id="UP001140979">
    <property type="component" value="Unassembled WGS sequence"/>
</dbReference>
<proteinExistence type="predicted"/>
<dbReference type="EMBL" id="JAKNBA010000005">
    <property type="protein sequence ID" value="MDE1241482.1"/>
    <property type="molecule type" value="Genomic_DNA"/>
</dbReference>
<accession>A0A9X4IP44</accession>
<name>A0A9X4IP44_9VIBR</name>
<evidence type="ECO:0000313" key="1">
    <source>
        <dbReference type="EMBL" id="MDE1241482.1"/>
    </source>
</evidence>
<dbReference type="RefSeq" id="WP_274682772.1">
    <property type="nucleotide sequence ID" value="NZ_JAKNBA010000005.1"/>
</dbReference>